<dbReference type="CDD" id="cd17653">
    <property type="entry name" value="A_NRPS_GliP_like"/>
    <property type="match status" value="1"/>
</dbReference>
<evidence type="ECO:0000313" key="6">
    <source>
        <dbReference type="EMBL" id="EXU99143.1"/>
    </source>
</evidence>
<dbReference type="InterPro" id="IPR009081">
    <property type="entry name" value="PP-bd_ACP"/>
</dbReference>
<dbReference type="SUPFAM" id="SSF56801">
    <property type="entry name" value="Acetyl-CoA synthetase-like"/>
    <property type="match status" value="2"/>
</dbReference>
<dbReference type="Proteomes" id="UP000030151">
    <property type="component" value="Unassembled WGS sequence"/>
</dbReference>
<dbReference type="InterPro" id="IPR036736">
    <property type="entry name" value="ACP-like_sf"/>
</dbReference>
<dbReference type="InterPro" id="IPR000873">
    <property type="entry name" value="AMP-dep_synth/lig_dom"/>
</dbReference>
<feature type="domain" description="Carrier" evidence="5">
    <location>
        <begin position="1539"/>
        <end position="1614"/>
    </location>
</feature>
<dbReference type="SUPFAM" id="SSF47336">
    <property type="entry name" value="ACP-like"/>
    <property type="match status" value="2"/>
</dbReference>
<dbReference type="PANTHER" id="PTHR45527:SF11">
    <property type="entry name" value="NONRIBOSOMAL PEPTIDE SYNTHETASE 5"/>
    <property type="match status" value="1"/>
</dbReference>
<keyword evidence="2" id="KW-0597">Phosphoprotein</keyword>
<dbReference type="PROSITE" id="PS50075">
    <property type="entry name" value="CARRIER"/>
    <property type="match status" value="2"/>
</dbReference>
<dbReference type="eggNOG" id="KOG1178">
    <property type="taxonomic scope" value="Eukaryota"/>
</dbReference>
<dbReference type="PANTHER" id="PTHR45527">
    <property type="entry name" value="NONRIBOSOMAL PEPTIDE SYNTHETASE"/>
    <property type="match status" value="1"/>
</dbReference>
<dbReference type="Gene3D" id="3.30.559.10">
    <property type="entry name" value="Chloramphenicol acetyltransferase-like domain"/>
    <property type="match status" value="2"/>
</dbReference>
<feature type="domain" description="Carrier" evidence="5">
    <location>
        <begin position="496"/>
        <end position="569"/>
    </location>
</feature>
<dbReference type="Gene3D" id="3.30.300.30">
    <property type="match status" value="2"/>
</dbReference>
<keyword evidence="3" id="KW-0436">Ligase</keyword>
<dbReference type="Gene3D" id="3.40.50.12780">
    <property type="entry name" value="N-terminal domain of ligase-like"/>
    <property type="match status" value="2"/>
</dbReference>
<evidence type="ECO:0000256" key="2">
    <source>
        <dbReference type="ARBA" id="ARBA00022553"/>
    </source>
</evidence>
<name>A0A0A1USB2_9HYPO</name>
<accession>A0A0A1USB2</accession>
<dbReference type="GO" id="GO:0043041">
    <property type="term" value="P:amino acid activation for nonribosomal peptide biosynthetic process"/>
    <property type="evidence" value="ECO:0007669"/>
    <property type="project" value="TreeGrafter"/>
</dbReference>
<comment type="similarity">
    <text evidence="4">Belongs to the NRP synthetase family.</text>
</comment>
<dbReference type="eggNOG" id="KOG1176">
    <property type="taxonomic scope" value="Eukaryota"/>
</dbReference>
<protein>
    <submittedName>
        <fullName evidence="6">Nonribosomal peptide synthetase</fullName>
    </submittedName>
</protein>
<dbReference type="InterPro" id="IPR020845">
    <property type="entry name" value="AMP-binding_CS"/>
</dbReference>
<organism evidence="6 7">
    <name type="scientific">Metarhizium robertsii</name>
    <dbReference type="NCBI Taxonomy" id="568076"/>
    <lineage>
        <taxon>Eukaryota</taxon>
        <taxon>Fungi</taxon>
        <taxon>Dikarya</taxon>
        <taxon>Ascomycota</taxon>
        <taxon>Pezizomycotina</taxon>
        <taxon>Sordariomycetes</taxon>
        <taxon>Hypocreomycetidae</taxon>
        <taxon>Hypocreales</taxon>
        <taxon>Clavicipitaceae</taxon>
        <taxon>Metarhizium</taxon>
    </lineage>
</organism>
<dbReference type="HOGENOM" id="CLU_000022_0_5_1"/>
<dbReference type="InterPro" id="IPR010071">
    <property type="entry name" value="AA_adenyl_dom"/>
</dbReference>
<dbReference type="InterPro" id="IPR006162">
    <property type="entry name" value="Ppantetheine_attach_site"/>
</dbReference>
<dbReference type="GO" id="GO:0031177">
    <property type="term" value="F:phosphopantetheine binding"/>
    <property type="evidence" value="ECO:0007669"/>
    <property type="project" value="TreeGrafter"/>
</dbReference>
<dbReference type="PROSITE" id="PS00455">
    <property type="entry name" value="AMP_BINDING"/>
    <property type="match status" value="2"/>
</dbReference>
<dbReference type="GO" id="GO:0016874">
    <property type="term" value="F:ligase activity"/>
    <property type="evidence" value="ECO:0007669"/>
    <property type="project" value="UniProtKB-KW"/>
</dbReference>
<evidence type="ECO:0000313" key="7">
    <source>
        <dbReference type="Proteomes" id="UP000030151"/>
    </source>
</evidence>
<dbReference type="PROSITE" id="PS00012">
    <property type="entry name" value="PHOSPHOPANTETHEINE"/>
    <property type="match status" value="2"/>
</dbReference>
<dbReference type="GO" id="GO:0005737">
    <property type="term" value="C:cytoplasm"/>
    <property type="evidence" value="ECO:0007669"/>
    <property type="project" value="TreeGrafter"/>
</dbReference>
<reference evidence="6 7" key="1">
    <citation type="submission" date="2014-02" db="EMBL/GenBank/DDBJ databases">
        <title>The genome sequence of the entomopathogenic fungus Metarhizium robertsii ARSEF 2575.</title>
        <authorList>
            <person name="Giuliano Garisto Donzelli B."/>
            <person name="Roe B.A."/>
            <person name="Macmil S.L."/>
            <person name="Krasnoff S.B."/>
            <person name="Gibson D.M."/>
        </authorList>
    </citation>
    <scope>NUCLEOTIDE SEQUENCE [LARGE SCALE GENOMIC DNA]</scope>
    <source>
        <strain evidence="6 7">ARSEF 2575</strain>
    </source>
</reference>
<comment type="caution">
    <text evidence="6">The sequence shown here is derived from an EMBL/GenBank/DDBJ whole genome shotgun (WGS) entry which is preliminary data.</text>
</comment>
<dbReference type="Pfam" id="PF00501">
    <property type="entry name" value="AMP-binding"/>
    <property type="match status" value="2"/>
</dbReference>
<dbReference type="SUPFAM" id="SSF52777">
    <property type="entry name" value="CoA-dependent acyltransferases"/>
    <property type="match status" value="4"/>
</dbReference>
<dbReference type="InterPro" id="IPR045851">
    <property type="entry name" value="AMP-bd_C_sf"/>
</dbReference>
<gene>
    <name evidence="6" type="ORF">X797_007866</name>
</gene>
<dbReference type="OrthoDB" id="416786at2759"/>
<proteinExistence type="inferred from homology"/>
<keyword evidence="1" id="KW-0596">Phosphopantetheine</keyword>
<dbReference type="InterPro" id="IPR001242">
    <property type="entry name" value="Condensation_dom"/>
</dbReference>
<dbReference type="NCBIfam" id="TIGR01733">
    <property type="entry name" value="AA-adenyl-dom"/>
    <property type="match status" value="1"/>
</dbReference>
<dbReference type="Pfam" id="PF00550">
    <property type="entry name" value="PP-binding"/>
    <property type="match status" value="2"/>
</dbReference>
<dbReference type="InterPro" id="IPR023213">
    <property type="entry name" value="CAT-like_dom_sf"/>
</dbReference>
<evidence type="ECO:0000259" key="5">
    <source>
        <dbReference type="PROSITE" id="PS50075"/>
    </source>
</evidence>
<dbReference type="Pfam" id="PF00668">
    <property type="entry name" value="Condensation"/>
    <property type="match status" value="2"/>
</dbReference>
<dbReference type="EMBL" id="JELW01000021">
    <property type="protein sequence ID" value="EXU99143.1"/>
    <property type="molecule type" value="Genomic_DNA"/>
</dbReference>
<dbReference type="InterPro" id="IPR042099">
    <property type="entry name" value="ANL_N_sf"/>
</dbReference>
<dbReference type="Gene3D" id="3.30.559.30">
    <property type="entry name" value="Nonribosomal peptide synthetase, condensation domain"/>
    <property type="match status" value="2"/>
</dbReference>
<evidence type="ECO:0000256" key="3">
    <source>
        <dbReference type="ARBA" id="ARBA00022598"/>
    </source>
</evidence>
<sequence>MAANPTSVCDLIRGHAQDQPDLLAVSKNKQSLTYAELEHASLCIARILTNRGLGQGDIIPLLSSRCLEMVACSLAILRIGATLVPMEHGTWSNDRIDTVLSSLEYKALLVTTETDRCLANAIYIHNIDQALTGSNGYKEEPAIHGSSVRSKDVAYIIFTSGTTGMPKGVMVTHESLLNYVWPAHANAPFNLGAKPSDTSLLLFSVAFDAFYGVLFSTLCNGGHVLLSEPATFMDDAKSCTLLPATPTLLSTLADVAPYSKVRGIFLGGEAPTLELIRKWWTPCRSMWNAYGPTEATISITMAELRPDMPITLGKQIRNSELLLLNSDLEESIEGELCIMGSSVLALGYYKNPEQTNEKFVTWSDRRLYRTGDMAKQTQHGLIFLGRKDQMVKNRGFLINLEAEVLPALLSQENVHSATAMMYRQRLIAFVTPARVDGESLRRNLSSQIDQFLVPDEIHSRERLPQTINGKIDNKALYQHLVKRDIGNDGPGDQACETNFDLLKLAIADALGIPARVVRNDLSFTDLGGNSLLAIKLLSILRQKGLSLSIPSLFLMPTISEVSSSLVELEMPKSELNGTGQPERTNELVGTLSKNHAFMTDVQKGMVRSTLNDPPAGYMVITISLHQSAGNIQTQCLSDAVHHALQRHDIFASSFDMAMGTIIRTANYKHDWAVENVGSLRVKDVLSEETQQLFERTKASDTLQELFTPTNAFKLILGEHEDSVLLWLVHHALVDGWSTANILKDIRSRLLAGTNVVSDRPRQFCDYSADLTLHLERSYTSAKCFWTQSMAGHLDGTELKVARPEGTECEKEHFENRRLSLGISLAQIEVMAKALGFSPAVILHAAWALLLSRYACEEAVVFGGVFSARNFPISGVEEIVGPLINTCPFPVRIQTSDKKTDFLSNIQSLLLQIVEYQWSASQILQEIASGSLARIFSTALFLEYDLPMHESSDQQELPSWTYDRADWPEFGLTMQVKDAGDSLELRAVFKRSRYKSETISRLVEHFKNLCLSLLSPTTNTLAEVSDRMLGLKETLCLTRSSTSFFTPYSGHQTLKAAFEAGVDTWPQSVAIKSPLREITYRELDLTSNYLARSIAEIVRPREVVALLGDGSENWLLGVLSIIKAGGTYLPLDTKLPPQRMEAMMETAGAVLCIYPNQECFATFSCLSKAKYLLHERLKTKQDGSSLTKRLGISTQPDDYAYIMFTSGSTGTPKGIRVTHHATMSHLSFEPARLHARPGRLHAQIFSAGFDVNIAEIFGTLCYGATLVLKDPADPFAHLSQVHATMITPSFLSVLSSKDLPNLDTIYLIGEAVPQNLADKWSTGRTLYNFYGPCECTIAASYARLEPGRPVTLGRTIPRVGAHVLDRLSRQVPVGVIGEICLYGVQVMEGYIGKDAEEMTKRAFVQDPFNHGQRMYRTGDLGYWTENMELCFIGRVDHQVKVRGYRVELQEIENALRRSSDTVTQSVAIVSENTIYAFITPESENVAEINNFLRRELPSYAVPQLITALPSFPSTPNQKLDRKALMRSIESAVSTDVTIHDEIERIISEVWREVLGLEEGFVISVNDDFLTIGGNSLRQIAAAQKVCSRMRLKIPLRIFILHTRISSLASAIREHSAQSEQTDPGFVSFAEFSSQSSPYNPNLSYLEKEFLKMHKQSASKSAFNVAHKISFCGSIDLVLLSRAFQIVVAKHDILNATYREVGGISQRMINRQEFTFDHLHVSEQATRDEYISKPFDLSGPLIRASLANTSKSTEIILVQHHIITDQVSTQVLLAQVGDVYRILANKGDVDKSSVSEGRLIQYDTWASWREAQLIKQPERAHCTFWQSQFGDRRSEFSNMIQSHKCPLGMVHSIPRRLKRNSSGGSIEVYLAATAMALQNALGINEICMGIPFLDRLEPGSERLLGVFLDALPVRVEMDKSVPMQSLVHTIKHTLKSVISHAIPSFQIKELVGRDLLFDIMIVYNRFEDRVTRSMEVPGVSIEVASMRAQGAKFPLLVEFNERKDDVVVELEYFEHIFTDETLSQFLQDLCTAIN</sequence>
<dbReference type="GO" id="GO:0044550">
    <property type="term" value="P:secondary metabolite biosynthetic process"/>
    <property type="evidence" value="ECO:0007669"/>
    <property type="project" value="TreeGrafter"/>
</dbReference>
<evidence type="ECO:0000256" key="1">
    <source>
        <dbReference type="ARBA" id="ARBA00022450"/>
    </source>
</evidence>
<dbReference type="Gene3D" id="1.10.1200.10">
    <property type="entry name" value="ACP-like"/>
    <property type="match status" value="2"/>
</dbReference>
<evidence type="ECO:0000256" key="4">
    <source>
        <dbReference type="ARBA" id="ARBA00029454"/>
    </source>
</evidence>